<dbReference type="RefSeq" id="WP_182110197.1">
    <property type="nucleotide sequence ID" value="NZ_JACFYF010000015.1"/>
</dbReference>
<dbReference type="Proteomes" id="UP000571701">
    <property type="component" value="Unassembled WGS sequence"/>
</dbReference>
<protein>
    <submittedName>
        <fullName evidence="1">Uncharacterized protein</fullName>
    </submittedName>
</protein>
<dbReference type="EMBL" id="JACFYF010000015">
    <property type="protein sequence ID" value="MBA5764135.1"/>
    <property type="molecule type" value="Genomic_DNA"/>
</dbReference>
<organism evidence="1 2">
    <name type="scientific">Vibrio marinisediminis</name>
    <dbReference type="NCBI Taxonomy" id="2758441"/>
    <lineage>
        <taxon>Bacteria</taxon>
        <taxon>Pseudomonadati</taxon>
        <taxon>Pseudomonadota</taxon>
        <taxon>Gammaproteobacteria</taxon>
        <taxon>Vibrionales</taxon>
        <taxon>Vibrionaceae</taxon>
        <taxon>Vibrio</taxon>
    </lineage>
</organism>
<proteinExistence type="predicted"/>
<dbReference type="AlphaFoldDB" id="A0A7W2FTW9"/>
<accession>A0A7W2FTW9</accession>
<reference evidence="1 2" key="1">
    <citation type="submission" date="2020-07" db="EMBL/GenBank/DDBJ databases">
        <title>Vibrio marinisediminis sp. nov., isolated from marine sediment.</title>
        <authorList>
            <person name="Ji X."/>
        </authorList>
    </citation>
    <scope>NUCLEOTIDE SEQUENCE [LARGE SCALE GENOMIC DNA]</scope>
    <source>
        <strain evidence="1 2">404</strain>
    </source>
</reference>
<name>A0A7W2FTW9_9VIBR</name>
<evidence type="ECO:0000313" key="1">
    <source>
        <dbReference type="EMBL" id="MBA5764135.1"/>
    </source>
</evidence>
<comment type="caution">
    <text evidence="1">The sequence shown here is derived from an EMBL/GenBank/DDBJ whole genome shotgun (WGS) entry which is preliminary data.</text>
</comment>
<sequence>MRPTTVRFSHTNRSAMRRRSGFTKAYAAPKLAPTMTLVEKSTILVKTPSEEIKAA</sequence>
<evidence type="ECO:0000313" key="2">
    <source>
        <dbReference type="Proteomes" id="UP000571701"/>
    </source>
</evidence>
<keyword evidence="2" id="KW-1185">Reference proteome</keyword>
<gene>
    <name evidence="1" type="ORF">H2O73_17375</name>
</gene>